<gene>
    <name evidence="2" type="ORF">EV200_101671</name>
    <name evidence="1" type="ORF">GCM10011413_03960</name>
</gene>
<sequence>MIRNTFIFGIGGTGARVVRALTMLLAAGSKLNDTNKVIPVIIDVDAKNADTTRTLKALEAYKLIRKTAYSPQRSADGSDLSNGFFNTNLNTLSSLQTEGAEKIDDSFQLKFDNLETSFIKYVDPHEELVSDVTMDMLRALYDDTPSDHPRYENTELNLRLDEGFKGNPNIGCVVFNGLSSLKEYQFVAKSINPQDRIFIVSSIFGGTGSSGFPQLIKLIKGDDRLRNIKLGALTVMPYYKIEAKKKAGGDGKISSESFDAKTEAALSYYAKHMAGQLNALYHVWDKPTKQYEYHAGGDQQLDPAHLVEMIGATAIIDFINKPDETLALNGVTKYFDYGIIQDSAAVDFRHFYNWSGQQVMKPLAHFAYAMKIYLDSIPQLQDEVFYKDLLKDHIHTDLFYQTLSSFLGTHFKGWLNEMALNERSFQPVQLDETLNGFITGKPITVKKILGITRNPGLSQSFISEKMGRMEDELRKTIPDPEKERRFLQLLNQIAAECYSVLGALPTMTE</sequence>
<dbReference type="Proteomes" id="UP000622648">
    <property type="component" value="Unassembled WGS sequence"/>
</dbReference>
<accession>A0A4R2HMN5</accession>
<evidence type="ECO:0000313" key="1">
    <source>
        <dbReference type="EMBL" id="GGE41286.1"/>
    </source>
</evidence>
<evidence type="ECO:0000313" key="3">
    <source>
        <dbReference type="Proteomes" id="UP000295684"/>
    </source>
</evidence>
<reference evidence="2 3" key="3">
    <citation type="submission" date="2019-03" db="EMBL/GenBank/DDBJ databases">
        <title>Genomic Encyclopedia of Type Strains, Phase IV (KMG-IV): sequencing the most valuable type-strain genomes for metagenomic binning, comparative biology and taxonomic classification.</title>
        <authorList>
            <person name="Goeker M."/>
        </authorList>
    </citation>
    <scope>NUCLEOTIDE SEQUENCE [LARGE SCALE GENOMIC DNA]</scope>
    <source>
        <strain evidence="2 3">DSM 103236</strain>
    </source>
</reference>
<dbReference type="SUPFAM" id="SSF52490">
    <property type="entry name" value="Tubulin nucleotide-binding domain-like"/>
    <property type="match status" value="1"/>
</dbReference>
<reference evidence="1" key="4">
    <citation type="submission" date="2024-05" db="EMBL/GenBank/DDBJ databases">
        <authorList>
            <person name="Sun Q."/>
            <person name="Zhou Y."/>
        </authorList>
    </citation>
    <scope>NUCLEOTIDE SEQUENCE</scope>
    <source>
        <strain evidence="1">CGMCC 1.15644</strain>
    </source>
</reference>
<dbReference type="AlphaFoldDB" id="A0A4R2HMN5"/>
<comment type="caution">
    <text evidence="2">The sequence shown here is derived from an EMBL/GenBank/DDBJ whole genome shotgun (WGS) entry which is preliminary data.</text>
</comment>
<dbReference type="InterPro" id="IPR036525">
    <property type="entry name" value="Tubulin/FtsZ_GTPase_sf"/>
</dbReference>
<dbReference type="RefSeq" id="WP_132529360.1">
    <property type="nucleotide sequence ID" value="NZ_BMJO01000001.1"/>
</dbReference>
<evidence type="ECO:0000313" key="2">
    <source>
        <dbReference type="EMBL" id="TCO31223.1"/>
    </source>
</evidence>
<protein>
    <submittedName>
        <fullName evidence="2">Tubulin-like protein</fullName>
    </submittedName>
</protein>
<reference evidence="4" key="2">
    <citation type="journal article" date="2019" name="Int. J. Syst. Evol. Microbiol.">
        <title>The Global Catalogue of Microorganisms (GCM) 10K type strain sequencing project: providing services to taxonomists for standard genome sequencing and annotation.</title>
        <authorList>
            <consortium name="The Broad Institute Genomics Platform"/>
            <consortium name="The Broad Institute Genome Sequencing Center for Infectious Disease"/>
            <person name="Wu L."/>
            <person name="Ma J."/>
        </authorList>
    </citation>
    <scope>NUCLEOTIDE SEQUENCE [LARGE SCALE GENOMIC DNA]</scope>
    <source>
        <strain evidence="4">CGMCC 1.15644</strain>
    </source>
</reference>
<dbReference type="Proteomes" id="UP000295684">
    <property type="component" value="Unassembled WGS sequence"/>
</dbReference>
<keyword evidence="4" id="KW-1185">Reference proteome</keyword>
<evidence type="ECO:0000313" key="4">
    <source>
        <dbReference type="Proteomes" id="UP000622648"/>
    </source>
</evidence>
<dbReference type="EMBL" id="BMJO01000001">
    <property type="protein sequence ID" value="GGE41286.1"/>
    <property type="molecule type" value="Genomic_DNA"/>
</dbReference>
<organism evidence="2 3">
    <name type="scientific">Pedobacter psychrotolerans</name>
    <dbReference type="NCBI Taxonomy" id="1843235"/>
    <lineage>
        <taxon>Bacteria</taxon>
        <taxon>Pseudomonadati</taxon>
        <taxon>Bacteroidota</taxon>
        <taxon>Sphingobacteriia</taxon>
        <taxon>Sphingobacteriales</taxon>
        <taxon>Sphingobacteriaceae</taxon>
        <taxon>Pedobacter</taxon>
    </lineage>
</organism>
<dbReference type="Gene3D" id="3.40.50.1440">
    <property type="entry name" value="Tubulin/FtsZ, GTPase domain"/>
    <property type="match status" value="1"/>
</dbReference>
<dbReference type="OrthoDB" id="844533at2"/>
<name>A0A4R2HMN5_9SPHI</name>
<dbReference type="EMBL" id="SLWO01000001">
    <property type="protein sequence ID" value="TCO31223.1"/>
    <property type="molecule type" value="Genomic_DNA"/>
</dbReference>
<reference evidence="1" key="1">
    <citation type="journal article" date="2014" name="Int. J. Syst. Evol. Microbiol.">
        <title>Complete genome of a new Firmicutes species belonging to the dominant human colonic microbiota ('Ruminococcus bicirculans') reveals two chromosomes and a selective capacity to utilize plant glucans.</title>
        <authorList>
            <consortium name="NISC Comparative Sequencing Program"/>
            <person name="Wegmann U."/>
            <person name="Louis P."/>
            <person name="Goesmann A."/>
            <person name="Henrissat B."/>
            <person name="Duncan S.H."/>
            <person name="Flint H.J."/>
        </authorList>
    </citation>
    <scope>NUCLEOTIDE SEQUENCE</scope>
    <source>
        <strain evidence="1">CGMCC 1.15644</strain>
    </source>
</reference>
<proteinExistence type="predicted"/>